<dbReference type="RefSeq" id="WP_076762478.1">
    <property type="nucleotide sequence ID" value="NZ_JARMMI010000005.1"/>
</dbReference>
<proteinExistence type="predicted"/>
<dbReference type="AlphaFoldDB" id="A0A1R1RP71"/>
<accession>A0A1R1RP71</accession>
<keyword evidence="2" id="KW-1185">Reference proteome</keyword>
<organism evidence="1 2">
    <name type="scientific">Bacillus swezeyi</name>
    <dbReference type="NCBI Taxonomy" id="1925020"/>
    <lineage>
        <taxon>Bacteria</taxon>
        <taxon>Bacillati</taxon>
        <taxon>Bacillota</taxon>
        <taxon>Bacilli</taxon>
        <taxon>Bacillales</taxon>
        <taxon>Bacillaceae</taxon>
        <taxon>Bacillus</taxon>
    </lineage>
</organism>
<protein>
    <submittedName>
        <fullName evidence="1">Uncharacterized protein</fullName>
    </submittedName>
</protein>
<name>A0A1R1RP71_9BACI</name>
<comment type="caution">
    <text evidence="1">The sequence shown here is derived from an EMBL/GenBank/DDBJ whole genome shotgun (WGS) entry which is preliminary data.</text>
</comment>
<reference evidence="1 2" key="1">
    <citation type="submission" date="2017-01" db="EMBL/GenBank/DDBJ databases">
        <title>Bacillus phylogenomics.</title>
        <authorList>
            <person name="Dunlap C."/>
        </authorList>
    </citation>
    <scope>NUCLEOTIDE SEQUENCE [LARGE SCALE GENOMIC DNA]</scope>
    <source>
        <strain evidence="1 2">NRRL B-41282</strain>
    </source>
</reference>
<evidence type="ECO:0000313" key="2">
    <source>
        <dbReference type="Proteomes" id="UP000187367"/>
    </source>
</evidence>
<gene>
    <name evidence="1" type="ORF">BW143_08440</name>
</gene>
<accession>A0A1R1QPP2</accession>
<dbReference type="EMBL" id="MTJL01000014">
    <property type="protein sequence ID" value="OMI06636.1"/>
    <property type="molecule type" value="Genomic_DNA"/>
</dbReference>
<sequence>MAKYNFLFPLDADSRAGAVKPFREGETDFVVPNMNVSGGAELLTNLPLKATEVFNQYGQDRLGDVLISKVRGFAFADQAGSLYVEESDNMNSWSTVKSLDVSENALGDTGWVYLSKRYYRFRYVNGNLEQSDFALYQSLGAGEQDVRVSGGLETPSLEIPADGLPIKALKTNISESFLEEETIAAGDSVYLNIDAVGHQLGLAVYLYEKTNLSIRMTYIIPGTSNYTLKEYEDVIVLENNDRDAQKVDLLSASPRIMLTNNGETDVKVKNLVVTHFL</sequence>
<dbReference type="Proteomes" id="UP000187367">
    <property type="component" value="Unassembled WGS sequence"/>
</dbReference>
<evidence type="ECO:0000313" key="1">
    <source>
        <dbReference type="EMBL" id="OMI06636.1"/>
    </source>
</evidence>
<dbReference type="OrthoDB" id="2910251at2"/>